<dbReference type="Proteomes" id="UP000051500">
    <property type="component" value="Unassembled WGS sequence"/>
</dbReference>
<comment type="caution">
    <text evidence="1">The sequence shown here is derived from an EMBL/GenBank/DDBJ whole genome shotgun (WGS) entry which is preliminary data.</text>
</comment>
<dbReference type="EMBL" id="JQBZ01000016">
    <property type="protein sequence ID" value="KRN89303.1"/>
    <property type="molecule type" value="Genomic_DNA"/>
</dbReference>
<evidence type="ECO:0000313" key="1">
    <source>
        <dbReference type="EMBL" id="KRN89303.1"/>
    </source>
</evidence>
<gene>
    <name evidence="1" type="ORF">IV53_GL000020</name>
</gene>
<evidence type="ECO:0000313" key="2">
    <source>
        <dbReference type="Proteomes" id="UP000051500"/>
    </source>
</evidence>
<protein>
    <recommendedName>
        <fullName evidence="3">Ribosomal protein L7/L12 C-terminal domain-containing protein</fullName>
    </recommendedName>
</protein>
<organism evidence="1 2">
    <name type="scientific">Ligilactobacillus ceti DSM 22408</name>
    <dbReference type="NCBI Taxonomy" id="1122146"/>
    <lineage>
        <taxon>Bacteria</taxon>
        <taxon>Bacillati</taxon>
        <taxon>Bacillota</taxon>
        <taxon>Bacilli</taxon>
        <taxon>Lactobacillales</taxon>
        <taxon>Lactobacillaceae</taxon>
        <taxon>Ligilactobacillus</taxon>
    </lineage>
</organism>
<sequence length="103" mass="11748">MQMEIANTLLYLALILVILSAYKNDRKVRVLEGEMRGLRRRFYYLSQATNKMDVELMGCKVTPAVFMQMVELKDKKDRAGAMRVLSEATGLSAGECKKIIEEL</sequence>
<name>A0A0R2KSL7_9LACO</name>
<reference evidence="1 2" key="1">
    <citation type="journal article" date="2015" name="Genome Announc.">
        <title>Expanding the biotechnology potential of lactobacilli through comparative genomics of 213 strains and associated genera.</title>
        <authorList>
            <person name="Sun Z."/>
            <person name="Harris H.M."/>
            <person name="McCann A."/>
            <person name="Guo C."/>
            <person name="Argimon S."/>
            <person name="Zhang W."/>
            <person name="Yang X."/>
            <person name="Jeffery I.B."/>
            <person name="Cooney J.C."/>
            <person name="Kagawa T.F."/>
            <person name="Liu W."/>
            <person name="Song Y."/>
            <person name="Salvetti E."/>
            <person name="Wrobel A."/>
            <person name="Rasinkangas P."/>
            <person name="Parkhill J."/>
            <person name="Rea M.C."/>
            <person name="O'Sullivan O."/>
            <person name="Ritari J."/>
            <person name="Douillard F.P."/>
            <person name="Paul Ross R."/>
            <person name="Yang R."/>
            <person name="Briner A.E."/>
            <person name="Felis G.E."/>
            <person name="de Vos W.M."/>
            <person name="Barrangou R."/>
            <person name="Klaenhammer T.R."/>
            <person name="Caufield P.W."/>
            <person name="Cui Y."/>
            <person name="Zhang H."/>
            <person name="O'Toole P.W."/>
        </authorList>
    </citation>
    <scope>NUCLEOTIDE SEQUENCE [LARGE SCALE GENOMIC DNA]</scope>
    <source>
        <strain evidence="1 2">DSM 22408</strain>
    </source>
</reference>
<dbReference type="STRING" id="1122146.IV53_GL000020"/>
<dbReference type="PATRIC" id="fig|1122146.4.peg.22"/>
<dbReference type="RefSeq" id="WP_027106488.1">
    <property type="nucleotide sequence ID" value="NZ_AUHP01000012.1"/>
</dbReference>
<accession>A0A0R2KSL7</accession>
<proteinExistence type="predicted"/>
<keyword evidence="2" id="KW-1185">Reference proteome</keyword>
<evidence type="ECO:0008006" key="3">
    <source>
        <dbReference type="Google" id="ProtNLM"/>
    </source>
</evidence>
<dbReference type="AlphaFoldDB" id="A0A0R2KSL7"/>